<sequence length="138" mass="14650">MDWAAQGVALLPLGVHFAAVRLAADLVHSAVGSDNADEVAVGLGELLGGSIIYDRRASGGTYYALVQGHAGLVWAYGDLAPCLGHGSYLGVPRLDHQQPPGTYWVVPPRYEGDLCAPRTIVALIRRGRSRFVEPAQVC</sequence>
<proteinExistence type="predicted"/>
<evidence type="ECO:0000313" key="2">
    <source>
        <dbReference type="Proteomes" id="UP000184286"/>
    </source>
</evidence>
<dbReference type="EMBL" id="MPOH02000011">
    <property type="protein sequence ID" value="OQD56110.1"/>
    <property type="molecule type" value="Genomic_DNA"/>
</dbReference>
<dbReference type="STRING" id="114686.BM536_013245"/>
<dbReference type="AlphaFoldDB" id="A0A1V6MUG7"/>
<reference evidence="1 2" key="2">
    <citation type="submission" date="2017-02" db="EMBL/GenBank/DDBJ databases">
        <title>Draft genome sequence of Streptomyces phaeoluteigriseus type strain DSM41896.</title>
        <authorList>
            <person name="Salih T.S."/>
            <person name="Algora Gallardo L."/>
            <person name="Melo Santos T."/>
            <person name="Filgueira Martinez S."/>
            <person name="Herron P.R."/>
        </authorList>
    </citation>
    <scope>NUCLEOTIDE SEQUENCE [LARGE SCALE GENOMIC DNA]</scope>
    <source>
        <strain evidence="1 2">DSM 41896</strain>
    </source>
</reference>
<comment type="caution">
    <text evidence="1">The sequence shown here is derived from an EMBL/GenBank/DDBJ whole genome shotgun (WGS) entry which is preliminary data.</text>
</comment>
<reference evidence="2" key="1">
    <citation type="submission" date="2016-11" db="EMBL/GenBank/DDBJ databases">
        <authorList>
            <person name="Schniete J.K."/>
            <person name="Salih T."/>
            <person name="Algora Gallardo L."/>
            <person name="Martinez Fernandez S."/>
            <person name="Herron P.R."/>
        </authorList>
    </citation>
    <scope>NUCLEOTIDE SEQUENCE [LARGE SCALE GENOMIC DNA]</scope>
    <source>
        <strain evidence="2">DSM 41896</strain>
    </source>
</reference>
<organism evidence="1 2">
    <name type="scientific">Streptomyces phaeoluteigriseus</name>
    <dbReference type="NCBI Taxonomy" id="114686"/>
    <lineage>
        <taxon>Bacteria</taxon>
        <taxon>Bacillati</taxon>
        <taxon>Actinomycetota</taxon>
        <taxon>Actinomycetes</taxon>
        <taxon>Kitasatosporales</taxon>
        <taxon>Streptomycetaceae</taxon>
        <taxon>Streptomyces</taxon>
        <taxon>Streptomyces aurantiacus group</taxon>
    </lineage>
</organism>
<name>A0A1V6MUG7_9ACTN</name>
<gene>
    <name evidence="1" type="ORF">BM536_013245</name>
</gene>
<accession>A0A1V6MUG7</accession>
<protein>
    <submittedName>
        <fullName evidence="1">Uncharacterized protein</fullName>
    </submittedName>
</protein>
<dbReference type="Proteomes" id="UP000184286">
    <property type="component" value="Unassembled WGS sequence"/>
</dbReference>
<evidence type="ECO:0000313" key="1">
    <source>
        <dbReference type="EMBL" id="OQD56110.1"/>
    </source>
</evidence>